<comment type="similarity">
    <text evidence="4">Belongs to the fto family.</text>
</comment>
<evidence type="ECO:0000256" key="11">
    <source>
        <dbReference type="ARBA" id="ARBA00023004"/>
    </source>
</evidence>
<keyword evidence="9 25" id="KW-0223">Dioxygenase</keyword>
<proteinExistence type="inferred from homology"/>
<evidence type="ECO:0000256" key="16">
    <source>
        <dbReference type="ARBA" id="ARBA00032169"/>
    </source>
</evidence>
<evidence type="ECO:0000259" key="24">
    <source>
        <dbReference type="SMART" id="SM01223"/>
    </source>
</evidence>
<name>A0ABS2Z893_POLSE</name>
<comment type="catalytic activity">
    <reaction evidence="21">
        <text>a 5'-end (N(7)-methyl 5'-triphosphoguanosine)-(N(6),2'-O-dimethyladenosine) in U6 snRNA + 2-oxoglutarate + O2 = a 5'-end (N(7)-methyl 5'-triphosphoguanosine)-(2'-O-methyladenosine) in U6 snRNA + formaldehyde + succinate + CO2</text>
        <dbReference type="Rhea" id="RHEA:57904"/>
        <dbReference type="Rhea" id="RHEA-COMP:15030"/>
        <dbReference type="Rhea" id="RHEA-COMP:15031"/>
        <dbReference type="ChEBI" id="CHEBI:15379"/>
        <dbReference type="ChEBI" id="CHEBI:16526"/>
        <dbReference type="ChEBI" id="CHEBI:16810"/>
        <dbReference type="ChEBI" id="CHEBI:16842"/>
        <dbReference type="ChEBI" id="CHEBI:30031"/>
        <dbReference type="ChEBI" id="CHEBI:85958"/>
        <dbReference type="ChEBI" id="CHEBI:85959"/>
    </reaction>
</comment>
<evidence type="ECO:0000256" key="7">
    <source>
        <dbReference type="ARBA" id="ARBA00022490"/>
    </source>
</evidence>
<evidence type="ECO:0000256" key="20">
    <source>
        <dbReference type="ARBA" id="ARBA00048158"/>
    </source>
</evidence>
<dbReference type="InterPro" id="IPR032868">
    <property type="entry name" value="FTO"/>
</dbReference>
<dbReference type="EC" id="1.14.11.53" evidence="5"/>
<accession>A0ABS2Z893</accession>
<dbReference type="Pfam" id="PF12933">
    <property type="entry name" value="FTO_NTD"/>
    <property type="match status" value="1"/>
</dbReference>
<evidence type="ECO:0000256" key="23">
    <source>
        <dbReference type="ARBA" id="ARBA00049565"/>
    </source>
</evidence>
<reference evidence="25" key="1">
    <citation type="journal article" date="2021" name="Cell">
        <title>Tracing the genetic footprints of vertebrate landing in non-teleost ray-finned fishes.</title>
        <authorList>
            <person name="Bi X."/>
            <person name="Wang K."/>
            <person name="Yang L."/>
            <person name="Pan H."/>
            <person name="Jiang H."/>
            <person name="Wei Q."/>
            <person name="Fang M."/>
            <person name="Yu H."/>
            <person name="Zhu C."/>
            <person name="Cai Y."/>
            <person name="He Y."/>
            <person name="Gan X."/>
            <person name="Zeng H."/>
            <person name="Yu D."/>
            <person name="Zhu Y."/>
            <person name="Jiang H."/>
            <person name="Qiu Q."/>
            <person name="Yang H."/>
            <person name="Zhang Y.E."/>
            <person name="Wang W."/>
            <person name="Zhu M."/>
            <person name="He S."/>
            <person name="Zhang G."/>
        </authorList>
    </citation>
    <scope>NUCLEOTIDE SEQUENCE</scope>
    <source>
        <strain evidence="25">Bchr_001</strain>
    </source>
</reference>
<evidence type="ECO:0000256" key="17">
    <source>
        <dbReference type="ARBA" id="ARBA00032950"/>
    </source>
</evidence>
<dbReference type="Proteomes" id="UP001166052">
    <property type="component" value="Unassembled WGS sequence"/>
</dbReference>
<evidence type="ECO:0000313" key="25">
    <source>
        <dbReference type="EMBL" id="MBN3294713.1"/>
    </source>
</evidence>
<keyword evidence="26" id="KW-1185">Reference proteome</keyword>
<dbReference type="Gene3D" id="1.20.58.1470">
    <property type="entry name" value="FTO C-terminal domain"/>
    <property type="match status" value="1"/>
</dbReference>
<evidence type="ECO:0000256" key="22">
    <source>
        <dbReference type="ARBA" id="ARBA00049056"/>
    </source>
</evidence>
<dbReference type="InterPro" id="IPR024366">
    <property type="entry name" value="FTO_C"/>
</dbReference>
<keyword evidence="7" id="KW-0963">Cytoplasm</keyword>
<comment type="catalytic activity">
    <reaction evidence="20">
        <text>an N(6)-methyladenosine in mRNA + 2-oxoglutarate + O2 = an adenosine in mRNA + formaldehyde + succinate + CO2</text>
        <dbReference type="Rhea" id="RHEA:49520"/>
        <dbReference type="Rhea" id="RHEA-COMP:12414"/>
        <dbReference type="Rhea" id="RHEA-COMP:12417"/>
        <dbReference type="ChEBI" id="CHEBI:15379"/>
        <dbReference type="ChEBI" id="CHEBI:16526"/>
        <dbReference type="ChEBI" id="CHEBI:16810"/>
        <dbReference type="ChEBI" id="CHEBI:16842"/>
        <dbReference type="ChEBI" id="CHEBI:30031"/>
        <dbReference type="ChEBI" id="CHEBI:74411"/>
        <dbReference type="ChEBI" id="CHEBI:74449"/>
        <dbReference type="EC" id="1.14.11.53"/>
    </reaction>
</comment>
<keyword evidence="12" id="KW-0539">Nucleus</keyword>
<keyword evidence="10" id="KW-0560">Oxidoreductase</keyword>
<evidence type="ECO:0000256" key="4">
    <source>
        <dbReference type="ARBA" id="ARBA00006264"/>
    </source>
</evidence>
<dbReference type="Pfam" id="PF12934">
    <property type="entry name" value="FTO_CTD"/>
    <property type="match status" value="1"/>
</dbReference>
<evidence type="ECO:0000256" key="21">
    <source>
        <dbReference type="ARBA" id="ARBA00048582"/>
    </source>
</evidence>
<comment type="subunit">
    <text evidence="18">Monomer. May also exist as homodimer.</text>
</comment>
<evidence type="ECO:0000256" key="10">
    <source>
        <dbReference type="ARBA" id="ARBA00023002"/>
    </source>
</evidence>
<comment type="subcellular location">
    <subcellularLocation>
        <location evidence="3">Cytoplasm</location>
    </subcellularLocation>
    <subcellularLocation>
        <location evidence="2">Nucleus speckle</location>
    </subcellularLocation>
</comment>
<keyword evidence="11" id="KW-0408">Iron</keyword>
<evidence type="ECO:0000256" key="1">
    <source>
        <dbReference type="ARBA" id="ARBA00001954"/>
    </source>
</evidence>
<feature type="domain" description="Alpha-ketoglutarate-dependent dioxygenase FTO catalytic" evidence="24">
    <location>
        <begin position="1"/>
        <end position="107"/>
    </location>
</feature>
<dbReference type="EMBL" id="JAAWVN010027759">
    <property type="protein sequence ID" value="MBN3294713.1"/>
    <property type="molecule type" value="Genomic_DNA"/>
</dbReference>
<evidence type="ECO:0000256" key="14">
    <source>
        <dbReference type="ARBA" id="ARBA00030546"/>
    </source>
</evidence>
<evidence type="ECO:0000256" key="8">
    <source>
        <dbReference type="ARBA" id="ARBA00022723"/>
    </source>
</evidence>
<dbReference type="Gene3D" id="2.60.120.590">
    <property type="entry name" value="Alpha-ketoglutarate-dependent dioxygenase AlkB-like"/>
    <property type="match status" value="1"/>
</dbReference>
<sequence>MTYLKEEPYFGMGPMAVGWHHDESLVRGSPVAVYNYSSSDPGTTSDKKACWRAGLKVAWDIDTPGLVLPLQPGDCYFMMDDLNMTHQHCVLVGEEPRFSSTHRVAEEGDSTLDYVFGRTEEALSNLLKDSTLSNASLNSTEISILKKTEEIHNEVEFEWLRQYWFQGRRYAKFTDWWCKPIEKLEEDWKEMELMVSEYYKLKKTPILPLQQTDRSSSKN</sequence>
<comment type="cofactor">
    <cofactor evidence="1">
        <name>Fe(2+)</name>
        <dbReference type="ChEBI" id="CHEBI:29033"/>
    </cofactor>
</comment>
<evidence type="ECO:0000256" key="15">
    <source>
        <dbReference type="ARBA" id="ARBA00030557"/>
    </source>
</evidence>
<keyword evidence="8" id="KW-0479">Metal-binding</keyword>
<comment type="catalytic activity">
    <reaction evidence="22">
        <text>N(6)-methyladenosine in U6 snRNA + 2-oxoglutarate + O2 = adenosine in U6 snRNA + formaldehyde + succinate + CO2</text>
        <dbReference type="Rhea" id="RHEA:57900"/>
        <dbReference type="Rhea" id="RHEA-COMP:13573"/>
        <dbReference type="Rhea" id="RHEA-COMP:13574"/>
        <dbReference type="ChEBI" id="CHEBI:15379"/>
        <dbReference type="ChEBI" id="CHEBI:16526"/>
        <dbReference type="ChEBI" id="CHEBI:16810"/>
        <dbReference type="ChEBI" id="CHEBI:16842"/>
        <dbReference type="ChEBI" id="CHEBI:30031"/>
        <dbReference type="ChEBI" id="CHEBI:74411"/>
        <dbReference type="ChEBI" id="CHEBI:74449"/>
    </reaction>
</comment>
<evidence type="ECO:0000256" key="18">
    <source>
        <dbReference type="ARBA" id="ARBA00046452"/>
    </source>
</evidence>
<dbReference type="SMART" id="SM01223">
    <property type="entry name" value="FTO_NTD"/>
    <property type="match status" value="1"/>
</dbReference>
<evidence type="ECO:0000256" key="12">
    <source>
        <dbReference type="ARBA" id="ARBA00023242"/>
    </source>
</evidence>
<dbReference type="InterPro" id="IPR038413">
    <property type="entry name" value="FTO_C_sf"/>
</dbReference>
<evidence type="ECO:0000256" key="3">
    <source>
        <dbReference type="ARBA" id="ARBA00004496"/>
    </source>
</evidence>
<comment type="catalytic activity">
    <reaction evidence="19">
        <text>an N(1)-methyladenosine in tRNA + 2-oxoglutarate + O2 = an adenosine in tRNA + formaldehyde + succinate + CO2</text>
        <dbReference type="Rhea" id="RHEA:54576"/>
        <dbReference type="Rhea" id="RHEA-COMP:10242"/>
        <dbReference type="Rhea" id="RHEA-COMP:12312"/>
        <dbReference type="ChEBI" id="CHEBI:15379"/>
        <dbReference type="ChEBI" id="CHEBI:16526"/>
        <dbReference type="ChEBI" id="CHEBI:16810"/>
        <dbReference type="ChEBI" id="CHEBI:16842"/>
        <dbReference type="ChEBI" id="CHEBI:30031"/>
        <dbReference type="ChEBI" id="CHEBI:74411"/>
        <dbReference type="ChEBI" id="CHEBI:74491"/>
    </reaction>
</comment>
<evidence type="ECO:0000313" key="26">
    <source>
        <dbReference type="Proteomes" id="UP001166052"/>
    </source>
</evidence>
<evidence type="ECO:0000256" key="5">
    <source>
        <dbReference type="ARBA" id="ARBA00012931"/>
    </source>
</evidence>
<feature type="non-terminal residue" evidence="25">
    <location>
        <position position="1"/>
    </location>
</feature>
<evidence type="ECO:0000256" key="2">
    <source>
        <dbReference type="ARBA" id="ARBA00004324"/>
    </source>
</evidence>
<gene>
    <name evidence="25" type="primary">Fto</name>
    <name evidence="25" type="ORF">GTO92_0006341</name>
</gene>
<evidence type="ECO:0000256" key="13">
    <source>
        <dbReference type="ARBA" id="ARBA00030404"/>
    </source>
</evidence>
<dbReference type="InterPro" id="IPR037151">
    <property type="entry name" value="AlkB-like_sf"/>
</dbReference>
<comment type="caution">
    <text evidence="25">The sequence shown here is derived from an EMBL/GenBank/DDBJ whole genome shotgun (WGS) entry which is preliminary data.</text>
</comment>
<evidence type="ECO:0000256" key="6">
    <source>
        <dbReference type="ARBA" id="ARBA00013477"/>
    </source>
</evidence>
<dbReference type="PANTHER" id="PTHR31291">
    <property type="entry name" value="ALPHA-KETOGLUTARATE-DEPENDENT DIOXYGENASE FTO"/>
    <property type="match status" value="1"/>
</dbReference>
<dbReference type="InterPro" id="IPR024367">
    <property type="entry name" value="FTO_cat_dom"/>
</dbReference>
<evidence type="ECO:0000256" key="19">
    <source>
        <dbReference type="ARBA" id="ARBA00047457"/>
    </source>
</evidence>
<evidence type="ECO:0000256" key="9">
    <source>
        <dbReference type="ARBA" id="ARBA00022964"/>
    </source>
</evidence>
<organism evidence="25 26">
    <name type="scientific">Polypterus senegalus</name>
    <name type="common">Senegal bichir</name>
    <dbReference type="NCBI Taxonomy" id="55291"/>
    <lineage>
        <taxon>Eukaryota</taxon>
        <taxon>Metazoa</taxon>
        <taxon>Chordata</taxon>
        <taxon>Craniata</taxon>
        <taxon>Vertebrata</taxon>
        <taxon>Euteleostomi</taxon>
        <taxon>Actinopterygii</taxon>
        <taxon>Polypteriformes</taxon>
        <taxon>Polypteridae</taxon>
        <taxon>Polypterus</taxon>
    </lineage>
</organism>
<dbReference type="PANTHER" id="PTHR31291:SF2">
    <property type="entry name" value="ALPHA-KETOGLUTARATE-DEPENDENT DIOXYGENASE FTO"/>
    <property type="match status" value="1"/>
</dbReference>
<feature type="non-terminal residue" evidence="25">
    <location>
        <position position="219"/>
    </location>
</feature>
<protein>
    <recommendedName>
        <fullName evidence="6">Alpha-ketoglutarate-dependent dioxygenase FTO</fullName>
        <ecNumber evidence="5">1.14.11.53</ecNumber>
    </recommendedName>
    <alternativeName>
        <fullName evidence="13">U6 small nuclear RNA (2'-O-methyladenosine-N(6)-)-demethylase FTO</fullName>
    </alternativeName>
    <alternativeName>
        <fullName evidence="14">U6 small nuclear RNA N(6)-methyladenosine-demethylase FTO</fullName>
    </alternativeName>
    <alternativeName>
        <fullName evidence="16">mRNA (2'-O-methyladenosine-N(6)-)-demethylase FTO</fullName>
    </alternativeName>
    <alternativeName>
        <fullName evidence="17">mRNA N(6)-methyladenosine demethylase FTO</fullName>
    </alternativeName>
    <alternativeName>
        <fullName evidence="15">tRNA N1-methyl adenine demethylase FTO</fullName>
    </alternativeName>
</protein>
<dbReference type="GO" id="GO:0051213">
    <property type="term" value="F:dioxygenase activity"/>
    <property type="evidence" value="ECO:0007669"/>
    <property type="project" value="UniProtKB-KW"/>
</dbReference>
<comment type="catalytic activity">
    <reaction evidence="23">
        <text>a 5'-end (N(7)-methyl 5'-triphosphoguanosine)-(N(6),2'-O-dimethyladenosine) in mRNA + 2-oxoglutarate + O2 = a 5'-end (N(7)-methyl 5'-triphosphoguanosine)-(2'-O-methyladenosine) in mRNA + formaldehyde + succinate + CO2</text>
        <dbReference type="Rhea" id="RHEA:57896"/>
        <dbReference type="Rhea" id="RHEA-COMP:11518"/>
        <dbReference type="Rhea" id="RHEA-COMP:11519"/>
        <dbReference type="ChEBI" id="CHEBI:15379"/>
        <dbReference type="ChEBI" id="CHEBI:16526"/>
        <dbReference type="ChEBI" id="CHEBI:16810"/>
        <dbReference type="ChEBI" id="CHEBI:16842"/>
        <dbReference type="ChEBI" id="CHEBI:30031"/>
        <dbReference type="ChEBI" id="CHEBI:85958"/>
        <dbReference type="ChEBI" id="CHEBI:85959"/>
    </reaction>
</comment>